<evidence type="ECO:0008006" key="3">
    <source>
        <dbReference type="Google" id="ProtNLM"/>
    </source>
</evidence>
<dbReference type="RefSeq" id="WP_069718160.1">
    <property type="nucleotide sequence ID" value="NZ_MJEH01000044.1"/>
</dbReference>
<accession>A0A1E5LCS5</accession>
<dbReference type="STRING" id="1305675.BFG57_03825"/>
<evidence type="ECO:0000313" key="1">
    <source>
        <dbReference type="EMBL" id="OEH91874.1"/>
    </source>
</evidence>
<gene>
    <name evidence="1" type="ORF">BFG57_03825</name>
</gene>
<sequence>MVLIRFRNTEDAQRLYALLVCQKAPVCEVELTESPETMIRIECSSHHNMRCIHTWFIPTLTSFILSHIENRWMREMIRELFYFTYVEEQEQILSIANLILDGRREDNFYKQLLTQMKQRVQVIEDSLKNFITPHISFSFESFLHFRLKEYRDLLLTTVEMAIDEYKLEQEYQTFVEQLRHYVASTPPLFNELHVIEGEGYEVFLSSMERVDDDILRVVINEGMWDIQGFDAGSSILAPIVSVAPQILHYYTNNEESGVVQTLTNVFQEKIRIYPKVKWDMKKESQIQS</sequence>
<evidence type="ECO:0000313" key="2">
    <source>
        <dbReference type="Proteomes" id="UP000095209"/>
    </source>
</evidence>
<dbReference type="AlphaFoldDB" id="A0A1E5LCS5"/>
<protein>
    <recommendedName>
        <fullName evidence="3">Sporulation protein YtxC</fullName>
    </recommendedName>
</protein>
<reference evidence="1 2" key="1">
    <citation type="submission" date="2016-08" db="EMBL/GenBank/DDBJ databases">
        <title>Genome of Bacillus solimangrovi GH2-4.</title>
        <authorList>
            <person name="Lim S."/>
            <person name="Kim B.-C."/>
        </authorList>
    </citation>
    <scope>NUCLEOTIDE SEQUENCE [LARGE SCALE GENOMIC DNA]</scope>
    <source>
        <strain evidence="1 2">GH2-4</strain>
    </source>
</reference>
<name>A0A1E5LCS5_9BACI</name>
<comment type="caution">
    <text evidence="1">The sequence shown here is derived from an EMBL/GenBank/DDBJ whole genome shotgun (WGS) entry which is preliminary data.</text>
</comment>
<dbReference type="InterPro" id="IPR014199">
    <property type="entry name" value="Spore_YtxC"/>
</dbReference>
<proteinExistence type="predicted"/>
<dbReference type="Pfam" id="PF08812">
    <property type="entry name" value="YtxC"/>
    <property type="match status" value="1"/>
</dbReference>
<dbReference type="Proteomes" id="UP000095209">
    <property type="component" value="Unassembled WGS sequence"/>
</dbReference>
<dbReference type="EMBL" id="MJEH01000044">
    <property type="protein sequence ID" value="OEH91874.1"/>
    <property type="molecule type" value="Genomic_DNA"/>
</dbReference>
<keyword evidence="2" id="KW-1185">Reference proteome</keyword>
<organism evidence="1 2">
    <name type="scientific">Bacillus solimangrovi</name>
    <dbReference type="NCBI Taxonomy" id="1305675"/>
    <lineage>
        <taxon>Bacteria</taxon>
        <taxon>Bacillati</taxon>
        <taxon>Bacillota</taxon>
        <taxon>Bacilli</taxon>
        <taxon>Bacillales</taxon>
        <taxon>Bacillaceae</taxon>
        <taxon>Bacillus</taxon>
    </lineage>
</organism>